<evidence type="ECO:0000256" key="2">
    <source>
        <dbReference type="SAM" id="Phobius"/>
    </source>
</evidence>
<feature type="region of interest" description="Disordered" evidence="1">
    <location>
        <begin position="124"/>
        <end position="217"/>
    </location>
</feature>
<feature type="compositionally biased region" description="Low complexity" evidence="1">
    <location>
        <begin position="126"/>
        <end position="187"/>
    </location>
</feature>
<name>A0A8S9LIU1_BRACR</name>
<feature type="compositionally biased region" description="Polar residues" evidence="1">
    <location>
        <begin position="191"/>
        <end position="200"/>
    </location>
</feature>
<organism evidence="3 4">
    <name type="scientific">Brassica cretica</name>
    <name type="common">Mustard</name>
    <dbReference type="NCBI Taxonomy" id="69181"/>
    <lineage>
        <taxon>Eukaryota</taxon>
        <taxon>Viridiplantae</taxon>
        <taxon>Streptophyta</taxon>
        <taxon>Embryophyta</taxon>
        <taxon>Tracheophyta</taxon>
        <taxon>Spermatophyta</taxon>
        <taxon>Magnoliopsida</taxon>
        <taxon>eudicotyledons</taxon>
        <taxon>Gunneridae</taxon>
        <taxon>Pentapetalae</taxon>
        <taxon>rosids</taxon>
        <taxon>malvids</taxon>
        <taxon>Brassicales</taxon>
        <taxon>Brassicaceae</taxon>
        <taxon>Brassiceae</taxon>
        <taxon>Brassica</taxon>
    </lineage>
</organism>
<evidence type="ECO:0000313" key="3">
    <source>
        <dbReference type="EMBL" id="KAF2607980.1"/>
    </source>
</evidence>
<feature type="region of interest" description="Disordered" evidence="1">
    <location>
        <begin position="1"/>
        <end position="47"/>
    </location>
</feature>
<evidence type="ECO:0000256" key="1">
    <source>
        <dbReference type="SAM" id="MobiDB-lite"/>
    </source>
</evidence>
<sequence>MPTTGTPSTGMPNSGTPANGMPTSSSSSVFPGTTLGPTGSGGFGDPNAGEKISVRTNTAFFLLTGLAIMLVVSNLGLTIRFGRETSCWERVRESGPASSGQESDTNLFPKLLLSIASLHFLTASQSSSGTPPSTGTPTTGTPSTGTPTTGTPSTGTPTTGTPSTGTPTAGMPTTGTPSTGMPNSGTPANGMPTSSSSSVFPGTTLGPTGSGGFGDPNAGEKISVRTNTAFFLLTGLAIMLVV</sequence>
<keyword evidence="2" id="KW-0472">Membrane</keyword>
<proteinExistence type="predicted"/>
<evidence type="ECO:0000313" key="4">
    <source>
        <dbReference type="Proteomes" id="UP000712281"/>
    </source>
</evidence>
<feature type="compositionally biased region" description="Low complexity" evidence="1">
    <location>
        <begin position="1"/>
        <end position="17"/>
    </location>
</feature>
<accession>A0A8S9LIU1</accession>
<protein>
    <submittedName>
        <fullName evidence="3">Uncharacterized protein</fullName>
    </submittedName>
</protein>
<dbReference type="AlphaFoldDB" id="A0A8S9LIU1"/>
<reference evidence="3" key="1">
    <citation type="submission" date="2019-12" db="EMBL/GenBank/DDBJ databases">
        <title>Genome sequencing and annotation of Brassica cretica.</title>
        <authorList>
            <person name="Studholme D.J."/>
            <person name="Sarris P.F."/>
        </authorList>
    </citation>
    <scope>NUCLEOTIDE SEQUENCE</scope>
    <source>
        <strain evidence="3">PFS-001/15</strain>
        <tissue evidence="3">Leaf</tissue>
    </source>
</reference>
<feature type="compositionally biased region" description="Polar residues" evidence="1">
    <location>
        <begin position="21"/>
        <end position="30"/>
    </location>
</feature>
<feature type="transmembrane region" description="Helical" evidence="2">
    <location>
        <begin position="59"/>
        <end position="82"/>
    </location>
</feature>
<comment type="caution">
    <text evidence="3">The sequence shown here is derived from an EMBL/GenBank/DDBJ whole genome shotgun (WGS) entry which is preliminary data.</text>
</comment>
<dbReference type="EMBL" id="QGKW02000276">
    <property type="protein sequence ID" value="KAF2607980.1"/>
    <property type="molecule type" value="Genomic_DNA"/>
</dbReference>
<dbReference type="Proteomes" id="UP000712281">
    <property type="component" value="Unassembled WGS sequence"/>
</dbReference>
<keyword evidence="2" id="KW-1133">Transmembrane helix</keyword>
<keyword evidence="2" id="KW-0812">Transmembrane</keyword>
<gene>
    <name evidence="3" type="ORF">F2Q68_00046137</name>
</gene>